<dbReference type="EMBL" id="JAIWQS010000008">
    <property type="protein sequence ID" value="KAJ8899722.1"/>
    <property type="molecule type" value="Genomic_DNA"/>
</dbReference>
<protein>
    <recommendedName>
        <fullName evidence="6">Copper transport protein</fullName>
    </recommendedName>
</protein>
<keyword evidence="3 6" id="KW-0187">Copper transport</keyword>
<keyword evidence="2 6" id="KW-0812">Transmembrane</keyword>
<reference evidence="7 8" key="1">
    <citation type="submission" date="2021-09" db="EMBL/GenBank/DDBJ databases">
        <title>Genomic insights and catalytic innovation underlie evolution of tropane alkaloids biosynthesis.</title>
        <authorList>
            <person name="Wang Y.-J."/>
            <person name="Tian T."/>
            <person name="Huang J.-P."/>
            <person name="Huang S.-X."/>
        </authorList>
    </citation>
    <scope>NUCLEOTIDE SEQUENCE [LARGE SCALE GENOMIC DNA]</scope>
    <source>
        <strain evidence="7">KIB-2018</strain>
        <tissue evidence="7">Leaf</tissue>
    </source>
</reference>
<evidence type="ECO:0000256" key="5">
    <source>
        <dbReference type="ARBA" id="ARBA00023136"/>
    </source>
</evidence>
<feature type="transmembrane region" description="Helical" evidence="6">
    <location>
        <begin position="111"/>
        <end position="130"/>
    </location>
</feature>
<name>A0AAV8UES3_9ROSI</name>
<dbReference type="Pfam" id="PF04145">
    <property type="entry name" value="Ctr"/>
    <property type="match status" value="2"/>
</dbReference>
<dbReference type="GO" id="GO:0005886">
    <property type="term" value="C:plasma membrane"/>
    <property type="evidence" value="ECO:0007669"/>
    <property type="project" value="TreeGrafter"/>
</dbReference>
<organism evidence="7 8">
    <name type="scientific">Erythroxylum novogranatense</name>
    <dbReference type="NCBI Taxonomy" id="1862640"/>
    <lineage>
        <taxon>Eukaryota</taxon>
        <taxon>Viridiplantae</taxon>
        <taxon>Streptophyta</taxon>
        <taxon>Embryophyta</taxon>
        <taxon>Tracheophyta</taxon>
        <taxon>Spermatophyta</taxon>
        <taxon>Magnoliopsida</taxon>
        <taxon>eudicotyledons</taxon>
        <taxon>Gunneridae</taxon>
        <taxon>Pentapetalae</taxon>
        <taxon>rosids</taxon>
        <taxon>fabids</taxon>
        <taxon>Malpighiales</taxon>
        <taxon>Erythroxylaceae</taxon>
        <taxon>Erythroxylum</taxon>
    </lineage>
</organism>
<keyword evidence="4 6" id="KW-1133">Transmembrane helix</keyword>
<evidence type="ECO:0000256" key="4">
    <source>
        <dbReference type="ARBA" id="ARBA00022989"/>
    </source>
</evidence>
<evidence type="ECO:0000256" key="3">
    <source>
        <dbReference type="ARBA" id="ARBA00022796"/>
    </source>
</evidence>
<keyword evidence="6" id="KW-0186">Copper</keyword>
<keyword evidence="6" id="KW-0813">Transport</keyword>
<dbReference type="PANTHER" id="PTHR12483:SF94">
    <property type="entry name" value="COPPER TRANSPORTER 4"/>
    <property type="match status" value="1"/>
</dbReference>
<keyword evidence="8" id="KW-1185">Reference proteome</keyword>
<dbReference type="Proteomes" id="UP001159364">
    <property type="component" value="Linkage Group LG08"/>
</dbReference>
<comment type="caution">
    <text evidence="7">The sequence shown here is derived from an EMBL/GenBank/DDBJ whole genome shotgun (WGS) entry which is preliminary data.</text>
</comment>
<comment type="similarity">
    <text evidence="1 6">Belongs to the copper transporter (Ctr) (TC 1.A.56) family. SLC31A subfamily.</text>
</comment>
<keyword evidence="5 6" id="KW-0472">Membrane</keyword>
<gene>
    <name evidence="7" type="ORF">K2173_019421</name>
</gene>
<sequence>MGQDMLPHHGTTVSAWDTTTFHVHRKVSTPLNFSWGHKTHFLFPNWPGSNPGMYAVSLIFVFTLAVVVEFLNYCSIIKPGTDKVATGFFQTGLHIVRSGLSYMVMLAVMSYNGGVFLAAVGGHAFGFVIFGSRAFKKSEKTPDLPSPKI</sequence>
<evidence type="ECO:0000256" key="2">
    <source>
        <dbReference type="ARBA" id="ARBA00022692"/>
    </source>
</evidence>
<dbReference type="PANTHER" id="PTHR12483">
    <property type="entry name" value="SOLUTE CARRIER FAMILY 31 COPPER TRANSPORTERS"/>
    <property type="match status" value="1"/>
</dbReference>
<evidence type="ECO:0000256" key="1">
    <source>
        <dbReference type="ARBA" id="ARBA00006921"/>
    </source>
</evidence>
<dbReference type="GO" id="GO:0005375">
    <property type="term" value="F:copper ion transmembrane transporter activity"/>
    <property type="evidence" value="ECO:0007669"/>
    <property type="project" value="UniProtKB-UniRule"/>
</dbReference>
<evidence type="ECO:0000313" key="8">
    <source>
        <dbReference type="Proteomes" id="UP001159364"/>
    </source>
</evidence>
<accession>A0AAV8UES3</accession>
<comment type="subcellular location">
    <subcellularLocation>
        <location evidence="6">Membrane</location>
        <topology evidence="6">Multi-pass membrane protein</topology>
    </subcellularLocation>
</comment>
<dbReference type="AlphaFoldDB" id="A0AAV8UES3"/>
<dbReference type="InterPro" id="IPR007274">
    <property type="entry name" value="Cop_transporter"/>
</dbReference>
<keyword evidence="6" id="KW-0406">Ion transport</keyword>
<evidence type="ECO:0000313" key="7">
    <source>
        <dbReference type="EMBL" id="KAJ8899722.1"/>
    </source>
</evidence>
<feature type="transmembrane region" description="Helical" evidence="6">
    <location>
        <begin position="52"/>
        <end position="72"/>
    </location>
</feature>
<evidence type="ECO:0000256" key="6">
    <source>
        <dbReference type="RuleBase" id="RU367022"/>
    </source>
</evidence>
<proteinExistence type="inferred from homology"/>